<protein>
    <recommendedName>
        <fullName evidence="3">Cotton fiber protein</fullName>
    </recommendedName>
</protein>
<dbReference type="InterPro" id="IPR008480">
    <property type="entry name" value="DUF761_pln"/>
</dbReference>
<accession>A0AAV1XB24</accession>
<dbReference type="Proteomes" id="UP001497480">
    <property type="component" value="Unassembled WGS sequence"/>
</dbReference>
<dbReference type="EMBL" id="CAXHTB010000013">
    <property type="protein sequence ID" value="CAL0318193.1"/>
    <property type="molecule type" value="Genomic_DNA"/>
</dbReference>
<evidence type="ECO:0000313" key="2">
    <source>
        <dbReference type="Proteomes" id="UP001497480"/>
    </source>
</evidence>
<evidence type="ECO:0008006" key="3">
    <source>
        <dbReference type="Google" id="ProtNLM"/>
    </source>
</evidence>
<reference evidence="1 2" key="1">
    <citation type="submission" date="2024-03" db="EMBL/GenBank/DDBJ databases">
        <authorList>
            <person name="Martinez-Hernandez J."/>
        </authorList>
    </citation>
    <scope>NUCLEOTIDE SEQUENCE [LARGE SCALE GENOMIC DNA]</scope>
</reference>
<dbReference type="AlphaFoldDB" id="A0AAV1XB24"/>
<sequence length="175" mass="20347">MSCQRLVKKPQHTKKECKILSNKVQSKVHIPKAIKTILKSFFSTFHFLCHPNPCRGHPFPTTTRPCLPSNDHHIYGKNFPTIRVQDSFVKPASSDVYGNKIHALENTERDKEVIDNNDMEGENNDNDVWKIVLAKTPRNQVDVMAEEFISKFREDIRLQKERSLKEFQEMLARSV</sequence>
<proteinExistence type="predicted"/>
<dbReference type="Pfam" id="PF05553">
    <property type="entry name" value="DUF761"/>
    <property type="match status" value="1"/>
</dbReference>
<keyword evidence="2" id="KW-1185">Reference proteome</keyword>
<name>A0AAV1XB24_LUPLU</name>
<gene>
    <name evidence="1" type="ORF">LLUT_LOCUS19253</name>
</gene>
<evidence type="ECO:0000313" key="1">
    <source>
        <dbReference type="EMBL" id="CAL0318193.1"/>
    </source>
</evidence>
<organism evidence="1 2">
    <name type="scientific">Lupinus luteus</name>
    <name type="common">European yellow lupine</name>
    <dbReference type="NCBI Taxonomy" id="3873"/>
    <lineage>
        <taxon>Eukaryota</taxon>
        <taxon>Viridiplantae</taxon>
        <taxon>Streptophyta</taxon>
        <taxon>Embryophyta</taxon>
        <taxon>Tracheophyta</taxon>
        <taxon>Spermatophyta</taxon>
        <taxon>Magnoliopsida</taxon>
        <taxon>eudicotyledons</taxon>
        <taxon>Gunneridae</taxon>
        <taxon>Pentapetalae</taxon>
        <taxon>rosids</taxon>
        <taxon>fabids</taxon>
        <taxon>Fabales</taxon>
        <taxon>Fabaceae</taxon>
        <taxon>Papilionoideae</taxon>
        <taxon>50 kb inversion clade</taxon>
        <taxon>genistoids sensu lato</taxon>
        <taxon>core genistoids</taxon>
        <taxon>Genisteae</taxon>
        <taxon>Lupinus</taxon>
    </lineage>
</organism>
<comment type="caution">
    <text evidence="1">The sequence shown here is derived from an EMBL/GenBank/DDBJ whole genome shotgun (WGS) entry which is preliminary data.</text>
</comment>